<protein>
    <submittedName>
        <fullName evidence="1">Uncharacterized protein</fullName>
    </submittedName>
</protein>
<accession>A0ABT0Y873</accession>
<sequence length="155" mass="16305">MLLDNPGSDAAPPTDHLTASFDAVVVGAGPGGLFAALRALSGGSRKILIVDAGDDVAERLRSRLDRPDDSQVITTGFGGAGLFSDGKLCLSHRIGSTIAHRFPAAHVLERQRAIDEQIRSGDAAPLLGSDAAATDLQVFARPSPCWQWCCWRAPC</sequence>
<dbReference type="EMBL" id="JAMQOL010000047">
    <property type="protein sequence ID" value="MCM4082244.1"/>
    <property type="molecule type" value="Genomic_DNA"/>
</dbReference>
<evidence type="ECO:0000313" key="2">
    <source>
        <dbReference type="Proteomes" id="UP001523216"/>
    </source>
</evidence>
<dbReference type="Gene3D" id="3.50.50.60">
    <property type="entry name" value="FAD/NAD(P)-binding domain"/>
    <property type="match status" value="1"/>
</dbReference>
<comment type="caution">
    <text evidence="1">The sequence shown here is derived from an EMBL/GenBank/DDBJ whole genome shotgun (WGS) entry which is preliminary data.</text>
</comment>
<proteinExistence type="predicted"/>
<keyword evidence="2" id="KW-1185">Reference proteome</keyword>
<name>A0ABT0Y873_9ACTN</name>
<dbReference type="InterPro" id="IPR036188">
    <property type="entry name" value="FAD/NAD-bd_sf"/>
</dbReference>
<dbReference type="Proteomes" id="UP001523216">
    <property type="component" value="Unassembled WGS sequence"/>
</dbReference>
<gene>
    <name evidence="1" type="ORF">LXN57_32225</name>
</gene>
<dbReference type="RefSeq" id="WP_251801963.1">
    <property type="nucleotide sequence ID" value="NZ_JAMQOL010000047.1"/>
</dbReference>
<dbReference type="PANTHER" id="PTHR43106">
    <property type="entry name" value="DEHYDROGENASE-RELATED"/>
    <property type="match status" value="1"/>
</dbReference>
<organism evidence="1 2">
    <name type="scientific">Paractinoplanes hotanensis</name>
    <dbReference type="NCBI Taxonomy" id="2906497"/>
    <lineage>
        <taxon>Bacteria</taxon>
        <taxon>Bacillati</taxon>
        <taxon>Actinomycetota</taxon>
        <taxon>Actinomycetes</taxon>
        <taxon>Micromonosporales</taxon>
        <taxon>Micromonosporaceae</taxon>
        <taxon>Paractinoplanes</taxon>
    </lineage>
</organism>
<dbReference type="PANTHER" id="PTHR43106:SF1">
    <property type="entry name" value="DEHYDROGENASE-RELATED"/>
    <property type="match status" value="1"/>
</dbReference>
<reference evidence="1 2" key="1">
    <citation type="submission" date="2022-06" db="EMBL/GenBank/DDBJ databases">
        <title>Actinoplanes abujensis sp. nov., isolated from Nigerian arid soil.</title>
        <authorList>
            <person name="Ding P."/>
        </authorList>
    </citation>
    <scope>NUCLEOTIDE SEQUENCE [LARGE SCALE GENOMIC DNA]</scope>
    <source>
        <strain evidence="2">TRM88002</strain>
    </source>
</reference>
<evidence type="ECO:0000313" key="1">
    <source>
        <dbReference type="EMBL" id="MCM4082244.1"/>
    </source>
</evidence>
<dbReference type="SUPFAM" id="SSF51905">
    <property type="entry name" value="FAD/NAD(P)-binding domain"/>
    <property type="match status" value="1"/>
</dbReference>